<dbReference type="AlphaFoldDB" id="A0A2P8R492"/>
<dbReference type="InterPro" id="IPR029039">
    <property type="entry name" value="Flavoprotein-like_sf"/>
</dbReference>
<dbReference type="PANTHER" id="PTHR38030">
    <property type="entry name" value="PROTOPORPHYRINOGEN IX DEHYDROGENASE [MENAQUINONE]"/>
    <property type="match status" value="1"/>
</dbReference>
<name>A0A2P8R492_9BACT</name>
<dbReference type="GO" id="GO:0009055">
    <property type="term" value="F:electron transfer activity"/>
    <property type="evidence" value="ECO:0007669"/>
    <property type="project" value="InterPro"/>
</dbReference>
<dbReference type="Pfam" id="PF12641">
    <property type="entry name" value="Flavodoxin_3"/>
    <property type="match status" value="1"/>
</dbReference>
<dbReference type="GO" id="GO:0010181">
    <property type="term" value="F:FMN binding"/>
    <property type="evidence" value="ECO:0007669"/>
    <property type="project" value="InterPro"/>
</dbReference>
<keyword evidence="4" id="KW-1185">Reference proteome</keyword>
<dbReference type="GO" id="GO:0006783">
    <property type="term" value="P:heme biosynthetic process"/>
    <property type="evidence" value="ECO:0007669"/>
    <property type="project" value="TreeGrafter"/>
</dbReference>
<protein>
    <submittedName>
        <fullName evidence="3">Flavodoxin</fullName>
    </submittedName>
</protein>
<dbReference type="InterPro" id="IPR008254">
    <property type="entry name" value="Flavodoxin/NO_synth"/>
</dbReference>
<evidence type="ECO:0000259" key="2">
    <source>
        <dbReference type="Pfam" id="PF12641"/>
    </source>
</evidence>
<dbReference type="PANTHER" id="PTHR38030:SF2">
    <property type="entry name" value="PROTOPORPHYRINOGEN IX DEHYDROGENASE [QUINONE]"/>
    <property type="match status" value="1"/>
</dbReference>
<feature type="domain" description="Flavodoxin-like" evidence="2">
    <location>
        <begin position="5"/>
        <end position="161"/>
    </location>
</feature>
<dbReference type="InterPro" id="IPR001226">
    <property type="entry name" value="Flavodoxin_CS"/>
</dbReference>
<dbReference type="GO" id="GO:0070819">
    <property type="term" value="F:menaquinone-dependent protoporphyrinogen oxidase activity"/>
    <property type="evidence" value="ECO:0007669"/>
    <property type="project" value="TreeGrafter"/>
</dbReference>
<gene>
    <name evidence="3" type="ORF">CQ405_01460</name>
</gene>
<evidence type="ECO:0000313" key="3">
    <source>
        <dbReference type="EMBL" id="PSM53318.1"/>
    </source>
</evidence>
<dbReference type="SUPFAM" id="SSF52218">
    <property type="entry name" value="Flavoproteins"/>
    <property type="match status" value="1"/>
</dbReference>
<reference evidence="4" key="1">
    <citation type="submission" date="2017-10" db="EMBL/GenBank/DDBJ databases">
        <title>Campylobacter species from seals.</title>
        <authorList>
            <person name="Gilbert M.J."/>
            <person name="Zomer A.L."/>
            <person name="Timmerman A.J."/>
            <person name="Duim B."/>
            <person name="Wagenaar J.A."/>
        </authorList>
    </citation>
    <scope>NUCLEOTIDE SEQUENCE [LARGE SCALE GENOMIC DNA]</scope>
    <source>
        <strain evidence="4">17S00004-5</strain>
    </source>
</reference>
<dbReference type="EMBL" id="PDHH01000001">
    <property type="protein sequence ID" value="PSM53318.1"/>
    <property type="molecule type" value="Genomic_DNA"/>
</dbReference>
<sequence length="167" mass="19133">MKNVVIYSSKTGNTKKVAEAIAQSLDYELINIDDVRDFDDYEKIIFGFWVDKGFMDTKTKKKAENIKNKTLGIFFTSGVEPNSEHAKECLEKSKEYFTILGNNVTHLFCCQGAIDPEVIEIMKNMAIKMGDKAVHKITDERRARWKKAETHPDKEDLKNAILAFSNF</sequence>
<dbReference type="OrthoDB" id="307208at2"/>
<dbReference type="InterPro" id="IPR052200">
    <property type="entry name" value="Protoporphyrinogen_IX_DH"/>
</dbReference>
<organism evidence="3 4">
    <name type="scientific">Campylobacter blaseri</name>
    <dbReference type="NCBI Taxonomy" id="2042961"/>
    <lineage>
        <taxon>Bacteria</taxon>
        <taxon>Pseudomonadati</taxon>
        <taxon>Campylobacterota</taxon>
        <taxon>Epsilonproteobacteria</taxon>
        <taxon>Campylobacterales</taxon>
        <taxon>Campylobacteraceae</taxon>
        <taxon>Campylobacter</taxon>
    </lineage>
</organism>
<comment type="caution">
    <text evidence="3">The sequence shown here is derived from an EMBL/GenBank/DDBJ whole genome shotgun (WGS) entry which is preliminary data.</text>
</comment>
<dbReference type="PROSITE" id="PS00201">
    <property type="entry name" value="FLAVODOXIN"/>
    <property type="match status" value="1"/>
</dbReference>
<comment type="cofactor">
    <cofactor evidence="1">
        <name>FMN</name>
        <dbReference type="ChEBI" id="CHEBI:58210"/>
    </cofactor>
</comment>
<proteinExistence type="predicted"/>
<accession>A0A2P8R492</accession>
<evidence type="ECO:0000256" key="1">
    <source>
        <dbReference type="ARBA" id="ARBA00001917"/>
    </source>
</evidence>
<dbReference type="Gene3D" id="3.40.50.360">
    <property type="match status" value="1"/>
</dbReference>
<evidence type="ECO:0000313" key="4">
    <source>
        <dbReference type="Proteomes" id="UP000240535"/>
    </source>
</evidence>
<dbReference type="Proteomes" id="UP000240535">
    <property type="component" value="Unassembled WGS sequence"/>
</dbReference>